<dbReference type="CDD" id="cd06587">
    <property type="entry name" value="VOC"/>
    <property type="match status" value="1"/>
</dbReference>
<keyword evidence="4" id="KW-1185">Reference proteome</keyword>
<dbReference type="KEGG" id="rev:HUE57_18390"/>
<dbReference type="PROSITE" id="PS00934">
    <property type="entry name" value="GLYOXALASE_I_1"/>
    <property type="match status" value="1"/>
</dbReference>
<protein>
    <submittedName>
        <fullName evidence="3">VOC family protein</fullName>
    </submittedName>
</protein>
<sequence length="133" mass="14935">MKRPNPTSGMRHVALYVADMGAAEHFYVELLGMTVEWRPDANNVYLTSGNDNVALHSSPEGYDTSGDQSLDHIGYILETMQDVDDWFEFLRANGVKMKTEPRTHRDGARSFYCLDPDGNTVQMIFHPPLVGQG</sequence>
<dbReference type="GO" id="GO:0004462">
    <property type="term" value="F:lactoylglutathione lyase activity"/>
    <property type="evidence" value="ECO:0007669"/>
    <property type="project" value="InterPro"/>
</dbReference>
<evidence type="ECO:0000259" key="2">
    <source>
        <dbReference type="PROSITE" id="PS51819"/>
    </source>
</evidence>
<dbReference type="AlphaFoldDB" id="A0A6N0I157"/>
<organism evidence="3 4">
    <name type="scientific">Candidatus Reidiella endopervernicosa</name>
    <dbReference type="NCBI Taxonomy" id="2738883"/>
    <lineage>
        <taxon>Bacteria</taxon>
        <taxon>Pseudomonadati</taxon>
        <taxon>Pseudomonadota</taxon>
        <taxon>Gammaproteobacteria</taxon>
        <taxon>Candidatus Reidiella</taxon>
    </lineage>
</organism>
<evidence type="ECO:0000313" key="4">
    <source>
        <dbReference type="Proteomes" id="UP000509658"/>
    </source>
</evidence>
<dbReference type="SUPFAM" id="SSF54593">
    <property type="entry name" value="Glyoxalase/Bleomycin resistance protein/Dihydroxybiphenyl dioxygenase"/>
    <property type="match status" value="1"/>
</dbReference>
<gene>
    <name evidence="3" type="ORF">HUE57_18390</name>
</gene>
<name>A0A6N0I157_9GAMM</name>
<dbReference type="InterPro" id="IPR037523">
    <property type="entry name" value="VOC_core"/>
</dbReference>
<dbReference type="InterPro" id="IPR018146">
    <property type="entry name" value="Glyoxalase_1_CS"/>
</dbReference>
<evidence type="ECO:0000313" key="3">
    <source>
        <dbReference type="EMBL" id="QKQ28358.1"/>
    </source>
</evidence>
<dbReference type="Gene3D" id="3.10.180.10">
    <property type="entry name" value="2,3-Dihydroxybiphenyl 1,2-Dioxygenase, domain 1"/>
    <property type="match status" value="1"/>
</dbReference>
<feature type="domain" description="VOC" evidence="2">
    <location>
        <begin position="9"/>
        <end position="126"/>
    </location>
</feature>
<evidence type="ECO:0000256" key="1">
    <source>
        <dbReference type="ARBA" id="ARBA00022723"/>
    </source>
</evidence>
<dbReference type="GO" id="GO:0046872">
    <property type="term" value="F:metal ion binding"/>
    <property type="evidence" value="ECO:0007669"/>
    <property type="project" value="UniProtKB-KW"/>
</dbReference>
<dbReference type="RefSeq" id="WP_174673788.1">
    <property type="nucleotide sequence ID" value="NZ_CP054491.1"/>
</dbReference>
<accession>A0A6N0I157</accession>
<dbReference type="Proteomes" id="UP000509658">
    <property type="component" value="Chromosome"/>
</dbReference>
<dbReference type="Pfam" id="PF00903">
    <property type="entry name" value="Glyoxalase"/>
    <property type="match status" value="1"/>
</dbReference>
<dbReference type="PANTHER" id="PTHR36113:SF1">
    <property type="entry name" value="GLYOXALASE_BLEOMYCIN RESISTANCE PROTEIN_DIOXYGENASE"/>
    <property type="match status" value="1"/>
</dbReference>
<proteinExistence type="predicted"/>
<dbReference type="InterPro" id="IPR051332">
    <property type="entry name" value="Fosfomycin_Res_Enzymes"/>
</dbReference>
<dbReference type="InterPro" id="IPR004360">
    <property type="entry name" value="Glyas_Fos-R_dOase_dom"/>
</dbReference>
<dbReference type="PANTHER" id="PTHR36113">
    <property type="entry name" value="LYASE, PUTATIVE-RELATED-RELATED"/>
    <property type="match status" value="1"/>
</dbReference>
<dbReference type="EMBL" id="CP054491">
    <property type="protein sequence ID" value="QKQ28358.1"/>
    <property type="molecule type" value="Genomic_DNA"/>
</dbReference>
<dbReference type="InterPro" id="IPR029068">
    <property type="entry name" value="Glyas_Bleomycin-R_OHBP_Dase"/>
</dbReference>
<keyword evidence="1" id="KW-0479">Metal-binding</keyword>
<dbReference type="PROSITE" id="PS51819">
    <property type="entry name" value="VOC"/>
    <property type="match status" value="1"/>
</dbReference>
<reference evidence="3 4" key="1">
    <citation type="submission" date="2020-05" db="EMBL/GenBank/DDBJ databases">
        <title>Horizontal transmission and recombination maintain forever young bacterial symbiont genomes.</title>
        <authorList>
            <person name="Russell S.L."/>
            <person name="Pepper-Tunick E."/>
            <person name="Svedberg J."/>
            <person name="Byrne A."/>
            <person name="Ruelas Castillo J."/>
            <person name="Vollmers C."/>
            <person name="Beinart R.A."/>
            <person name="Corbett-Detig R."/>
        </authorList>
    </citation>
    <scope>NUCLEOTIDE SEQUENCE [LARGE SCALE GENOMIC DNA]</scope>
    <source>
        <strain evidence="3">Santa_Monica_outfall</strain>
    </source>
</reference>